<dbReference type="Proteomes" id="UP000215828">
    <property type="component" value="Unassembled WGS sequence"/>
</dbReference>
<gene>
    <name evidence="1" type="ORF">CBF53_09420</name>
    <name evidence="2" type="ORF">CBF70_10480</name>
</gene>
<name>A0A256L9H4_9LACO</name>
<comment type="caution">
    <text evidence="2">The sequence shown here is derived from an EMBL/GenBank/DDBJ whole genome shotgun (WGS) entry which is preliminary data.</text>
</comment>
<reference evidence="1 4" key="2">
    <citation type="submission" date="2017-05" db="EMBL/GenBank/DDBJ databases">
        <authorList>
            <person name="Lin X.B."/>
            <person name="Stothard P."/>
            <person name="Tasseva G."/>
            <person name="Walter J."/>
        </authorList>
    </citation>
    <scope>NUCLEOTIDE SEQUENCE [LARGE SCALE GENOMIC DNA]</scope>
    <source>
        <strain evidence="1 4">609u</strain>
    </source>
</reference>
<reference evidence="2 3" key="1">
    <citation type="submission" date="2017-04" db="EMBL/GenBank/DDBJ databases">
        <authorList>
            <person name="Afonso C.L."/>
            <person name="Miller P.J."/>
            <person name="Scott M.A."/>
            <person name="Spackman E."/>
            <person name="Goraichik I."/>
            <person name="Dimitrov K.M."/>
            <person name="Suarez D.L."/>
            <person name="Swayne D.E."/>
        </authorList>
    </citation>
    <scope>NUCLEOTIDE SEQUENCE [LARGE SCALE GENOMIC DNA]</scope>
    <source>
        <strain evidence="2 3">609q</strain>
    </source>
</reference>
<sequence>MIFFNGQRIMKSGDQIGGRNYLFKIERNLNMQQMTAEDLTVLNNLLEKYDMKGWSPAYISTQDHPCSLTLLPFELVGDEVVTLIKDAPSKSLDYPTYDGVKWVEGGKQTQAQILAKIQDEQESLNKKLESSANKDAANGKISESLRGDVKQLSHSITMLTALVTQQMGVRNVPTVPGTITTDSKDGDK</sequence>
<accession>A0A256L9H4</accession>
<reference evidence="3 4" key="3">
    <citation type="submission" date="2017-09" db="EMBL/GenBank/DDBJ databases">
        <title>Tripartite evolution among Lactobacillus johnsonii, Lactobacillus taiwanensis, Lactobacillus reuteri and their rodent host.</title>
        <authorList>
            <person name="Wang T."/>
            <person name="Knowles S."/>
            <person name="Cheng C."/>
        </authorList>
    </citation>
    <scope>NUCLEOTIDE SEQUENCE [LARGE SCALE GENOMIC DNA]</scope>
    <source>
        <strain evidence="2 3">609q</strain>
        <strain evidence="1 4">609u</strain>
    </source>
</reference>
<organism evidence="2 3">
    <name type="scientific">Lactobacillus taiwanensis</name>
    <dbReference type="NCBI Taxonomy" id="508451"/>
    <lineage>
        <taxon>Bacteria</taxon>
        <taxon>Bacillati</taxon>
        <taxon>Bacillota</taxon>
        <taxon>Bacilli</taxon>
        <taxon>Lactobacillales</taxon>
        <taxon>Lactobacillaceae</taxon>
        <taxon>Lactobacillus</taxon>
    </lineage>
</organism>
<evidence type="ECO:0000313" key="4">
    <source>
        <dbReference type="Proteomes" id="UP000216316"/>
    </source>
</evidence>
<dbReference type="AlphaFoldDB" id="A0A256L9H4"/>
<dbReference type="EMBL" id="NGNX01000062">
    <property type="protein sequence ID" value="OYR90065.1"/>
    <property type="molecule type" value="Genomic_DNA"/>
</dbReference>
<evidence type="ECO:0000313" key="1">
    <source>
        <dbReference type="EMBL" id="OYR87193.1"/>
    </source>
</evidence>
<dbReference type="RefSeq" id="WP_094496188.1">
    <property type="nucleotide sequence ID" value="NZ_NGNV01000055.1"/>
</dbReference>
<keyword evidence="4" id="KW-1185">Reference proteome</keyword>
<evidence type="ECO:0000313" key="3">
    <source>
        <dbReference type="Proteomes" id="UP000215828"/>
    </source>
</evidence>
<evidence type="ECO:0000313" key="2">
    <source>
        <dbReference type="EMBL" id="OYR90065.1"/>
    </source>
</evidence>
<protein>
    <submittedName>
        <fullName evidence="2">Uncharacterized protein</fullName>
    </submittedName>
</protein>
<dbReference type="Proteomes" id="UP000216316">
    <property type="component" value="Unassembled WGS sequence"/>
</dbReference>
<proteinExistence type="predicted"/>
<dbReference type="EMBL" id="NGNV01000055">
    <property type="protein sequence ID" value="OYR87193.1"/>
    <property type="molecule type" value="Genomic_DNA"/>
</dbReference>